<evidence type="ECO:0000313" key="1">
    <source>
        <dbReference type="EMBL" id="MBX40981.1"/>
    </source>
</evidence>
<protein>
    <submittedName>
        <fullName evidence="1">Uncharacterized protein</fullName>
    </submittedName>
</protein>
<proteinExistence type="predicted"/>
<dbReference type="EMBL" id="GGEC01060497">
    <property type="protein sequence ID" value="MBX40981.1"/>
    <property type="molecule type" value="Transcribed_RNA"/>
</dbReference>
<dbReference type="AlphaFoldDB" id="A0A2P2NES4"/>
<organism evidence="1">
    <name type="scientific">Rhizophora mucronata</name>
    <name type="common">Asiatic mangrove</name>
    <dbReference type="NCBI Taxonomy" id="61149"/>
    <lineage>
        <taxon>Eukaryota</taxon>
        <taxon>Viridiplantae</taxon>
        <taxon>Streptophyta</taxon>
        <taxon>Embryophyta</taxon>
        <taxon>Tracheophyta</taxon>
        <taxon>Spermatophyta</taxon>
        <taxon>Magnoliopsida</taxon>
        <taxon>eudicotyledons</taxon>
        <taxon>Gunneridae</taxon>
        <taxon>Pentapetalae</taxon>
        <taxon>rosids</taxon>
        <taxon>fabids</taxon>
        <taxon>Malpighiales</taxon>
        <taxon>Rhizophoraceae</taxon>
        <taxon>Rhizophora</taxon>
    </lineage>
</organism>
<name>A0A2P2NES4_RHIMU</name>
<reference evidence="1" key="1">
    <citation type="submission" date="2018-02" db="EMBL/GenBank/DDBJ databases">
        <title>Rhizophora mucronata_Transcriptome.</title>
        <authorList>
            <person name="Meera S.P."/>
            <person name="Sreeshan A."/>
            <person name="Augustine A."/>
        </authorList>
    </citation>
    <scope>NUCLEOTIDE SEQUENCE</scope>
    <source>
        <tissue evidence="1">Leaf</tissue>
    </source>
</reference>
<sequence>MIALDSSYSSLCYMVQFLEHLFIVRNASLLTCQEILS</sequence>
<accession>A0A2P2NES4</accession>